<proteinExistence type="predicted"/>
<dbReference type="SUPFAM" id="SSF46689">
    <property type="entry name" value="Homeodomain-like"/>
    <property type="match status" value="1"/>
</dbReference>
<evidence type="ECO:0000313" key="3">
    <source>
        <dbReference type="EMBL" id="OHT00729.1"/>
    </source>
</evidence>
<dbReference type="EMBL" id="MLAK01000941">
    <property type="protein sequence ID" value="OHT00729.1"/>
    <property type="molecule type" value="Genomic_DNA"/>
</dbReference>
<gene>
    <name evidence="3" type="ORF">TRFO_32510</name>
</gene>
<evidence type="ECO:0000313" key="4">
    <source>
        <dbReference type="Proteomes" id="UP000179807"/>
    </source>
</evidence>
<comment type="caution">
    <text evidence="3">The sequence shown here is derived from an EMBL/GenBank/DDBJ whole genome shotgun (WGS) entry which is preliminary data.</text>
</comment>
<dbReference type="GeneID" id="94843242"/>
<dbReference type="GO" id="GO:0000978">
    <property type="term" value="F:RNA polymerase II cis-regulatory region sequence-specific DNA binding"/>
    <property type="evidence" value="ECO:0007669"/>
    <property type="project" value="TreeGrafter"/>
</dbReference>
<feature type="domain" description="HTH myb-type" evidence="2">
    <location>
        <begin position="84"/>
        <end position="131"/>
    </location>
</feature>
<feature type="domain" description="Myb-like" evidence="1">
    <location>
        <begin position="25"/>
        <end position="76"/>
    </location>
</feature>
<dbReference type="SMART" id="SM00717">
    <property type="entry name" value="SANT"/>
    <property type="match status" value="2"/>
</dbReference>
<dbReference type="GO" id="GO:0005634">
    <property type="term" value="C:nucleus"/>
    <property type="evidence" value="ECO:0007669"/>
    <property type="project" value="TreeGrafter"/>
</dbReference>
<dbReference type="Pfam" id="PF00249">
    <property type="entry name" value="Myb_DNA-binding"/>
    <property type="match status" value="2"/>
</dbReference>
<dbReference type="CDD" id="cd00167">
    <property type="entry name" value="SANT"/>
    <property type="match status" value="2"/>
</dbReference>
<evidence type="ECO:0000259" key="1">
    <source>
        <dbReference type="PROSITE" id="PS50090"/>
    </source>
</evidence>
<dbReference type="PROSITE" id="PS50090">
    <property type="entry name" value="MYB_LIKE"/>
    <property type="match status" value="2"/>
</dbReference>
<dbReference type="Proteomes" id="UP000179807">
    <property type="component" value="Unassembled WGS sequence"/>
</dbReference>
<dbReference type="VEuPathDB" id="TrichDB:TRFO_32510"/>
<dbReference type="RefSeq" id="XP_068353865.1">
    <property type="nucleotide sequence ID" value="XM_068508538.1"/>
</dbReference>
<dbReference type="Gene3D" id="1.10.10.60">
    <property type="entry name" value="Homeodomain-like"/>
    <property type="match status" value="2"/>
</dbReference>
<dbReference type="InterPro" id="IPR001005">
    <property type="entry name" value="SANT/Myb"/>
</dbReference>
<name>A0A1J4JNN1_9EUKA</name>
<protein>
    <submittedName>
        <fullName evidence="3">DNA-binding protein eta2</fullName>
    </submittedName>
</protein>
<sequence length="151" mass="17782">MIAADFPSTVIHQDITCLNMIDTQKPRHRKVRFTKDQDSLIKQLAEKNPPLKWRDIAEKIPGKSPKQCRERYQHFLAPTVLRIPWTLEEDALLIHCHYYFGTDWAKIAKFFPGRTNNDVKNRYNGRLKEKELDTFLAVMEQGKNSFLPQKI</sequence>
<keyword evidence="4" id="KW-1185">Reference proteome</keyword>
<feature type="domain" description="HTH myb-type" evidence="2">
    <location>
        <begin position="25"/>
        <end position="80"/>
    </location>
</feature>
<evidence type="ECO:0000259" key="2">
    <source>
        <dbReference type="PROSITE" id="PS51294"/>
    </source>
</evidence>
<feature type="domain" description="Myb-like" evidence="1">
    <location>
        <begin position="77"/>
        <end position="127"/>
    </location>
</feature>
<dbReference type="PROSITE" id="PS51294">
    <property type="entry name" value="HTH_MYB"/>
    <property type="match status" value="2"/>
</dbReference>
<accession>A0A1J4JNN1</accession>
<dbReference type="GO" id="GO:0000981">
    <property type="term" value="F:DNA-binding transcription factor activity, RNA polymerase II-specific"/>
    <property type="evidence" value="ECO:0007669"/>
    <property type="project" value="TreeGrafter"/>
</dbReference>
<keyword evidence="3" id="KW-0238">DNA-binding</keyword>
<dbReference type="InterPro" id="IPR050560">
    <property type="entry name" value="MYB_TF"/>
</dbReference>
<dbReference type="InterPro" id="IPR009057">
    <property type="entry name" value="Homeodomain-like_sf"/>
</dbReference>
<dbReference type="OrthoDB" id="2143914at2759"/>
<dbReference type="AlphaFoldDB" id="A0A1J4JNN1"/>
<dbReference type="PANTHER" id="PTHR45614">
    <property type="entry name" value="MYB PROTEIN-RELATED"/>
    <property type="match status" value="1"/>
</dbReference>
<dbReference type="InterPro" id="IPR017930">
    <property type="entry name" value="Myb_dom"/>
</dbReference>
<reference evidence="3" key="1">
    <citation type="submission" date="2016-10" db="EMBL/GenBank/DDBJ databases">
        <authorList>
            <person name="Benchimol M."/>
            <person name="Almeida L.G."/>
            <person name="Vasconcelos A.T."/>
            <person name="Perreira-Neves A."/>
            <person name="Rosa I.A."/>
            <person name="Tasca T."/>
            <person name="Bogo M.R."/>
            <person name="de Souza W."/>
        </authorList>
    </citation>
    <scope>NUCLEOTIDE SEQUENCE [LARGE SCALE GENOMIC DNA]</scope>
    <source>
        <strain evidence="3">K</strain>
    </source>
</reference>
<organism evidence="3 4">
    <name type="scientific">Tritrichomonas foetus</name>
    <dbReference type="NCBI Taxonomy" id="1144522"/>
    <lineage>
        <taxon>Eukaryota</taxon>
        <taxon>Metamonada</taxon>
        <taxon>Parabasalia</taxon>
        <taxon>Tritrichomonadida</taxon>
        <taxon>Tritrichomonadidae</taxon>
        <taxon>Tritrichomonas</taxon>
    </lineage>
</organism>